<reference evidence="1 2" key="1">
    <citation type="submission" date="2022-01" db="EMBL/GenBank/DDBJ databases">
        <authorList>
            <person name="Xiong W."/>
            <person name="Schranz E."/>
        </authorList>
    </citation>
    <scope>NUCLEOTIDE SEQUENCE [LARGE SCALE GENOMIC DNA]</scope>
</reference>
<keyword evidence="2" id="KW-1185">Reference proteome</keyword>
<comment type="caution">
    <text evidence="1">The sequence shown here is derived from an EMBL/GenBank/DDBJ whole genome shotgun (WGS) entry which is preliminary data.</text>
</comment>
<gene>
    <name evidence="1" type="ORF">LVIROSA_LOCUS25484</name>
</gene>
<evidence type="ECO:0000313" key="1">
    <source>
        <dbReference type="EMBL" id="CAH1439276.1"/>
    </source>
</evidence>
<dbReference type="Proteomes" id="UP001157418">
    <property type="component" value="Unassembled WGS sequence"/>
</dbReference>
<sequence length="114" mass="13174">MLDSVQACDLSQPKSLSKRPGTFRFLTYLYSQFREGVREGLWLKHLKFGCRFPTAKEECITYSLDVSFEQLILRSGSCNIGIVLSKYGVKFVETYDKESSAYYSKARLWDDEMA</sequence>
<name>A0AAU9NNA6_9ASTR</name>
<proteinExistence type="predicted"/>
<protein>
    <submittedName>
        <fullName evidence="1">Uncharacterized protein</fullName>
    </submittedName>
</protein>
<dbReference type="EMBL" id="CAKMRJ010004641">
    <property type="protein sequence ID" value="CAH1439276.1"/>
    <property type="molecule type" value="Genomic_DNA"/>
</dbReference>
<organism evidence="1 2">
    <name type="scientific">Lactuca virosa</name>
    <dbReference type="NCBI Taxonomy" id="75947"/>
    <lineage>
        <taxon>Eukaryota</taxon>
        <taxon>Viridiplantae</taxon>
        <taxon>Streptophyta</taxon>
        <taxon>Embryophyta</taxon>
        <taxon>Tracheophyta</taxon>
        <taxon>Spermatophyta</taxon>
        <taxon>Magnoliopsida</taxon>
        <taxon>eudicotyledons</taxon>
        <taxon>Gunneridae</taxon>
        <taxon>Pentapetalae</taxon>
        <taxon>asterids</taxon>
        <taxon>campanulids</taxon>
        <taxon>Asterales</taxon>
        <taxon>Asteraceae</taxon>
        <taxon>Cichorioideae</taxon>
        <taxon>Cichorieae</taxon>
        <taxon>Lactucinae</taxon>
        <taxon>Lactuca</taxon>
    </lineage>
</organism>
<evidence type="ECO:0000313" key="2">
    <source>
        <dbReference type="Proteomes" id="UP001157418"/>
    </source>
</evidence>
<accession>A0AAU9NNA6</accession>
<dbReference type="AlphaFoldDB" id="A0AAU9NNA6"/>